<dbReference type="AlphaFoldDB" id="A0A0F8Y9G9"/>
<keyword evidence="2" id="KW-0808">Transferase</keyword>
<name>A0A0F8Y9G9_9ZZZZ</name>
<accession>A0A0F8Y9G9</accession>
<sequence length="239" mass="25924">MSTGLVLSVFPGIDLLGRAFEEEGYCVVRGPDLLWGGDIRTFHPPAGVFEGVIGGPPCQLWSRMRFINPHVGKHGNLIPEFERVVVEAQPAWFLMENVPSAPVPNVDAYVSSAAIVQDRWVGGVQPRERRFTLGSSEGHTLDIPWAALMRPRSHHVTLAGYGLAPGQRHSVLADARRIPVRLLADGSVKAGANGKTVIPIEDACEAMGLPRDFTKEMPFTMRGKRSVIGNGVPMAMGRA</sequence>
<comment type="caution">
    <text evidence="4">The sequence shown here is derived from an EMBL/GenBank/DDBJ whole genome shotgun (WGS) entry which is preliminary data.</text>
</comment>
<reference evidence="4" key="1">
    <citation type="journal article" date="2015" name="Nature">
        <title>Complex archaea that bridge the gap between prokaryotes and eukaryotes.</title>
        <authorList>
            <person name="Spang A."/>
            <person name="Saw J.H."/>
            <person name="Jorgensen S.L."/>
            <person name="Zaremba-Niedzwiedzka K."/>
            <person name="Martijn J."/>
            <person name="Lind A.E."/>
            <person name="van Eijk R."/>
            <person name="Schleper C."/>
            <person name="Guy L."/>
            <person name="Ettema T.J."/>
        </authorList>
    </citation>
    <scope>NUCLEOTIDE SEQUENCE</scope>
</reference>
<evidence type="ECO:0008006" key="5">
    <source>
        <dbReference type="Google" id="ProtNLM"/>
    </source>
</evidence>
<dbReference type="Pfam" id="PF00145">
    <property type="entry name" value="DNA_methylase"/>
    <property type="match status" value="1"/>
</dbReference>
<protein>
    <recommendedName>
        <fullName evidence="5">DNA (cytosine-5-)-methyltransferase</fullName>
    </recommendedName>
</protein>
<keyword evidence="1" id="KW-0489">Methyltransferase</keyword>
<evidence type="ECO:0000313" key="4">
    <source>
        <dbReference type="EMBL" id="KKK50749.1"/>
    </source>
</evidence>
<evidence type="ECO:0000256" key="2">
    <source>
        <dbReference type="ARBA" id="ARBA00022679"/>
    </source>
</evidence>
<dbReference type="InterPro" id="IPR001525">
    <property type="entry name" value="C5_MeTfrase"/>
</dbReference>
<dbReference type="PROSITE" id="PS00094">
    <property type="entry name" value="C5_MTASE_1"/>
    <property type="match status" value="1"/>
</dbReference>
<feature type="non-terminal residue" evidence="4">
    <location>
        <position position="239"/>
    </location>
</feature>
<evidence type="ECO:0000256" key="3">
    <source>
        <dbReference type="ARBA" id="ARBA00022691"/>
    </source>
</evidence>
<dbReference type="SUPFAM" id="SSF53335">
    <property type="entry name" value="S-adenosyl-L-methionine-dependent methyltransferases"/>
    <property type="match status" value="1"/>
</dbReference>
<dbReference type="EMBL" id="LAZR01067865">
    <property type="protein sequence ID" value="KKK50749.1"/>
    <property type="molecule type" value="Genomic_DNA"/>
</dbReference>
<dbReference type="InterPro" id="IPR018117">
    <property type="entry name" value="C5_DNA_meth_AS"/>
</dbReference>
<dbReference type="InterPro" id="IPR029063">
    <property type="entry name" value="SAM-dependent_MTases_sf"/>
</dbReference>
<keyword evidence="3" id="KW-0949">S-adenosyl-L-methionine</keyword>
<dbReference type="GO" id="GO:0008168">
    <property type="term" value="F:methyltransferase activity"/>
    <property type="evidence" value="ECO:0007669"/>
    <property type="project" value="UniProtKB-KW"/>
</dbReference>
<evidence type="ECO:0000256" key="1">
    <source>
        <dbReference type="ARBA" id="ARBA00022603"/>
    </source>
</evidence>
<dbReference type="Gene3D" id="3.40.50.150">
    <property type="entry name" value="Vaccinia Virus protein VP39"/>
    <property type="match status" value="1"/>
</dbReference>
<organism evidence="4">
    <name type="scientific">marine sediment metagenome</name>
    <dbReference type="NCBI Taxonomy" id="412755"/>
    <lineage>
        <taxon>unclassified sequences</taxon>
        <taxon>metagenomes</taxon>
        <taxon>ecological metagenomes</taxon>
    </lineage>
</organism>
<gene>
    <name evidence="4" type="ORF">LCGC14_3121900</name>
</gene>
<proteinExistence type="predicted"/>
<dbReference type="GO" id="GO:0032259">
    <property type="term" value="P:methylation"/>
    <property type="evidence" value="ECO:0007669"/>
    <property type="project" value="UniProtKB-KW"/>
</dbReference>